<keyword evidence="5" id="KW-0010">Activator</keyword>
<keyword evidence="7" id="KW-0539">Nucleus</keyword>
<protein>
    <submittedName>
        <fullName evidence="12">SNF1 kinase</fullName>
    </submittedName>
</protein>
<evidence type="ECO:0000259" key="11">
    <source>
        <dbReference type="PROSITE" id="PS51032"/>
    </source>
</evidence>
<dbReference type="SMART" id="SM00380">
    <property type="entry name" value="AP2"/>
    <property type="match status" value="1"/>
</dbReference>
<evidence type="ECO:0000256" key="6">
    <source>
        <dbReference type="ARBA" id="ARBA00023163"/>
    </source>
</evidence>
<evidence type="ECO:0000256" key="10">
    <source>
        <dbReference type="SAM" id="MobiDB-lite"/>
    </source>
</evidence>
<evidence type="ECO:0000256" key="1">
    <source>
        <dbReference type="ARBA" id="ARBA00004123"/>
    </source>
</evidence>
<keyword evidence="13" id="KW-1185">Reference proteome</keyword>
<dbReference type="AlphaFoldDB" id="A0A6A2XDD2"/>
<dbReference type="InterPro" id="IPR001471">
    <property type="entry name" value="AP2/ERF_dom"/>
</dbReference>
<dbReference type="EMBL" id="VEPZ02001570">
    <property type="protein sequence ID" value="KAE8667580.1"/>
    <property type="molecule type" value="Genomic_DNA"/>
</dbReference>
<evidence type="ECO:0000313" key="12">
    <source>
        <dbReference type="EMBL" id="KAE8667580.1"/>
    </source>
</evidence>
<comment type="subcellular location">
    <subcellularLocation>
        <location evidence="1">Nucleus</location>
    </subcellularLocation>
</comment>
<dbReference type="OrthoDB" id="773121at2759"/>
<sequence length="327" mass="36058">MARKRKASEVASEADQEMTWDEIVKAAAVEATASGGASRRRKGFLGVRQRPSGRWVAEIKDTIQKVRVWLGTYNTAEEAAMAYDEAACLLRGPNTKTNFSSCSNPNPALSSKITNLVLQRLNSNTSCALLPVSEPINQQSVNKYKKETSDFFEAQFPDSPNDHSSIPNDDTKSTTDNEEGEEMEAIDFNFVDNMESSCYCSPFQIAEVIETLMEEESFGDEPLMISGAMKRMAYERKFSASLYAFNGIAELLRLKCGPKNARISEELAELGNACKKKKGNEDDAEMVGGKPEESPQSSFDLSDSESLWSSLDLPPISTVNPYSSFVP</sequence>
<evidence type="ECO:0000256" key="5">
    <source>
        <dbReference type="ARBA" id="ARBA00023159"/>
    </source>
</evidence>
<keyword evidence="3" id="KW-0805">Transcription regulation</keyword>
<dbReference type="InterPro" id="IPR016177">
    <property type="entry name" value="DNA-bd_dom_sf"/>
</dbReference>
<comment type="caution">
    <text evidence="12">The sequence shown here is derived from an EMBL/GenBank/DDBJ whole genome shotgun (WGS) entry which is preliminary data.</text>
</comment>
<feature type="compositionally biased region" description="Polar residues" evidence="10">
    <location>
        <begin position="317"/>
        <end position="327"/>
    </location>
</feature>
<feature type="region of interest" description="Disordered" evidence="10">
    <location>
        <begin position="153"/>
        <end position="180"/>
    </location>
</feature>
<dbReference type="InterPro" id="IPR036955">
    <property type="entry name" value="AP2/ERF_dom_sf"/>
</dbReference>
<feature type="compositionally biased region" description="Low complexity" evidence="10">
    <location>
        <begin position="294"/>
        <end position="315"/>
    </location>
</feature>
<feature type="region of interest" description="Disordered" evidence="10">
    <location>
        <begin position="274"/>
        <end position="327"/>
    </location>
</feature>
<evidence type="ECO:0000256" key="3">
    <source>
        <dbReference type="ARBA" id="ARBA00023015"/>
    </source>
</evidence>
<dbReference type="GO" id="GO:0009873">
    <property type="term" value="P:ethylene-activated signaling pathway"/>
    <property type="evidence" value="ECO:0007669"/>
    <property type="project" value="UniProtKB-KW"/>
</dbReference>
<comment type="function">
    <text evidence="9">Probably acts as a transcriptional activator. Binds to the GCC-box pathogenesis-related promoter element. May be involved in the regulation of gene expression by stress factors and by components of stress signal transduction pathways.</text>
</comment>
<feature type="domain" description="AP2/ERF" evidence="11">
    <location>
        <begin position="43"/>
        <end position="100"/>
    </location>
</feature>
<evidence type="ECO:0000256" key="7">
    <source>
        <dbReference type="ARBA" id="ARBA00023242"/>
    </source>
</evidence>
<evidence type="ECO:0000313" key="13">
    <source>
        <dbReference type="Proteomes" id="UP000436088"/>
    </source>
</evidence>
<dbReference type="GO" id="GO:0003700">
    <property type="term" value="F:DNA-binding transcription factor activity"/>
    <property type="evidence" value="ECO:0007669"/>
    <property type="project" value="InterPro"/>
</dbReference>
<dbReference type="GO" id="GO:0005634">
    <property type="term" value="C:nucleus"/>
    <property type="evidence" value="ECO:0007669"/>
    <property type="project" value="UniProtKB-SubCell"/>
</dbReference>
<proteinExistence type="inferred from homology"/>
<organism evidence="12 13">
    <name type="scientific">Hibiscus syriacus</name>
    <name type="common">Rose of Sharon</name>
    <dbReference type="NCBI Taxonomy" id="106335"/>
    <lineage>
        <taxon>Eukaryota</taxon>
        <taxon>Viridiplantae</taxon>
        <taxon>Streptophyta</taxon>
        <taxon>Embryophyta</taxon>
        <taxon>Tracheophyta</taxon>
        <taxon>Spermatophyta</taxon>
        <taxon>Magnoliopsida</taxon>
        <taxon>eudicotyledons</taxon>
        <taxon>Gunneridae</taxon>
        <taxon>Pentapetalae</taxon>
        <taxon>rosids</taxon>
        <taxon>malvids</taxon>
        <taxon>Malvales</taxon>
        <taxon>Malvaceae</taxon>
        <taxon>Malvoideae</taxon>
        <taxon>Hibiscus</taxon>
    </lineage>
</organism>
<dbReference type="Gene3D" id="3.30.730.10">
    <property type="entry name" value="AP2/ERF domain"/>
    <property type="match status" value="1"/>
</dbReference>
<accession>A0A6A2XDD2</accession>
<keyword evidence="4" id="KW-0238">DNA-binding</keyword>
<dbReference type="PANTHER" id="PTHR31194:SF197">
    <property type="entry name" value="OS12G0582900 PROTEIN"/>
    <property type="match status" value="1"/>
</dbReference>
<dbReference type="PRINTS" id="PR00367">
    <property type="entry name" value="ETHRSPELEMNT"/>
</dbReference>
<name>A0A6A2XDD2_HIBSY</name>
<dbReference type="PANTHER" id="PTHR31194">
    <property type="entry name" value="SHN SHINE , DNA BINDING / TRANSCRIPTION FACTOR"/>
    <property type="match status" value="1"/>
</dbReference>
<keyword evidence="6" id="KW-0804">Transcription</keyword>
<dbReference type="Proteomes" id="UP000436088">
    <property type="component" value="Unassembled WGS sequence"/>
</dbReference>
<evidence type="ECO:0000256" key="8">
    <source>
        <dbReference type="ARBA" id="ARBA00024343"/>
    </source>
</evidence>
<dbReference type="GO" id="GO:0003677">
    <property type="term" value="F:DNA binding"/>
    <property type="evidence" value="ECO:0007669"/>
    <property type="project" value="UniProtKB-KW"/>
</dbReference>
<dbReference type="FunFam" id="3.30.730.10:FF:000005">
    <property type="entry name" value="ethylene-responsive transcription factor RAP2-11"/>
    <property type="match status" value="1"/>
</dbReference>
<dbReference type="Pfam" id="PF00847">
    <property type="entry name" value="AP2"/>
    <property type="match status" value="1"/>
</dbReference>
<evidence type="ECO:0000256" key="9">
    <source>
        <dbReference type="ARBA" id="ARBA00037379"/>
    </source>
</evidence>
<reference evidence="12" key="1">
    <citation type="submission" date="2019-09" db="EMBL/GenBank/DDBJ databases">
        <title>Draft genome information of white flower Hibiscus syriacus.</title>
        <authorList>
            <person name="Kim Y.-M."/>
        </authorList>
    </citation>
    <scope>NUCLEOTIDE SEQUENCE [LARGE SCALE GENOMIC DNA]</scope>
    <source>
        <strain evidence="12">YM2019G1</strain>
    </source>
</reference>
<dbReference type="SUPFAM" id="SSF54171">
    <property type="entry name" value="DNA-binding domain"/>
    <property type="match status" value="1"/>
</dbReference>
<keyword evidence="2" id="KW-0936">Ethylene signaling pathway</keyword>
<dbReference type="CDD" id="cd00018">
    <property type="entry name" value="AP2"/>
    <property type="match status" value="1"/>
</dbReference>
<evidence type="ECO:0000256" key="2">
    <source>
        <dbReference type="ARBA" id="ARBA00022745"/>
    </source>
</evidence>
<gene>
    <name evidence="12" type="ORF">F3Y22_tig00112399pilonHSYRG00058</name>
</gene>
<comment type="similarity">
    <text evidence="8">Belongs to the AP2/ERF transcription factor family. ERF subfamily.</text>
</comment>
<keyword evidence="12" id="KW-0808">Transferase</keyword>
<dbReference type="GO" id="GO:0016301">
    <property type="term" value="F:kinase activity"/>
    <property type="evidence" value="ECO:0007669"/>
    <property type="project" value="UniProtKB-KW"/>
</dbReference>
<dbReference type="InterPro" id="IPR050913">
    <property type="entry name" value="AP2/ERF_ERF"/>
</dbReference>
<keyword evidence="12" id="KW-0418">Kinase</keyword>
<dbReference type="PROSITE" id="PS51032">
    <property type="entry name" value="AP2_ERF"/>
    <property type="match status" value="1"/>
</dbReference>
<evidence type="ECO:0000256" key="4">
    <source>
        <dbReference type="ARBA" id="ARBA00023125"/>
    </source>
</evidence>